<sequence length="58" mass="6481">MDIKENDAKTKFIKESDEDTEHYVLQKNKKTKLGTGIIIAFLLVLIVGIVVSGILFDS</sequence>
<dbReference type="Proteomes" id="UP000182114">
    <property type="component" value="Unassembled WGS sequence"/>
</dbReference>
<feature type="transmembrane region" description="Helical" evidence="1">
    <location>
        <begin position="33"/>
        <end position="56"/>
    </location>
</feature>
<keyword evidence="3" id="KW-1185">Reference proteome</keyword>
<evidence type="ECO:0000313" key="2">
    <source>
        <dbReference type="EMBL" id="SDE49200.1"/>
    </source>
</evidence>
<keyword evidence="1" id="KW-0812">Transmembrane</keyword>
<keyword evidence="1" id="KW-0472">Membrane</keyword>
<protein>
    <submittedName>
        <fullName evidence="2">Uncharacterized protein</fullName>
    </submittedName>
</protein>
<dbReference type="eggNOG" id="ENOG5033C2K">
    <property type="taxonomic scope" value="Bacteria"/>
</dbReference>
<gene>
    <name evidence="2" type="ORF">SAMN04487992_101479</name>
</gene>
<evidence type="ECO:0000256" key="1">
    <source>
        <dbReference type="SAM" id="Phobius"/>
    </source>
</evidence>
<accession>A0A1G7DDX3</accession>
<organism evidence="2 3">
    <name type="scientific">Cellulophaga baltica</name>
    <dbReference type="NCBI Taxonomy" id="76594"/>
    <lineage>
        <taxon>Bacteria</taxon>
        <taxon>Pseudomonadati</taxon>
        <taxon>Bacteroidota</taxon>
        <taxon>Flavobacteriia</taxon>
        <taxon>Flavobacteriales</taxon>
        <taxon>Flavobacteriaceae</taxon>
        <taxon>Cellulophaga</taxon>
    </lineage>
</organism>
<keyword evidence="1" id="KW-1133">Transmembrane helix</keyword>
<name>A0A1G7DDX3_9FLAO</name>
<evidence type="ECO:0000313" key="3">
    <source>
        <dbReference type="Proteomes" id="UP000182114"/>
    </source>
</evidence>
<dbReference type="EMBL" id="FNBD01000001">
    <property type="protein sequence ID" value="SDE49200.1"/>
    <property type="molecule type" value="Genomic_DNA"/>
</dbReference>
<dbReference type="RefSeq" id="WP_173399773.1">
    <property type="nucleotide sequence ID" value="NZ_CANLMK010000001.1"/>
</dbReference>
<reference evidence="3" key="1">
    <citation type="submission" date="2016-10" db="EMBL/GenBank/DDBJ databases">
        <authorList>
            <person name="Varghese N."/>
            <person name="Submissions S."/>
        </authorList>
    </citation>
    <scope>NUCLEOTIDE SEQUENCE [LARGE SCALE GENOMIC DNA]</scope>
    <source>
        <strain evidence="3">DSM 24729</strain>
    </source>
</reference>
<dbReference type="GeneID" id="78063062"/>
<proteinExistence type="predicted"/>
<dbReference type="AlphaFoldDB" id="A0A1G7DDX3"/>